<proteinExistence type="predicted"/>
<evidence type="ECO:0008006" key="3">
    <source>
        <dbReference type="Google" id="ProtNLM"/>
    </source>
</evidence>
<keyword evidence="2" id="KW-1185">Reference proteome</keyword>
<evidence type="ECO:0000313" key="1">
    <source>
        <dbReference type="EMBL" id="QDT65469.1"/>
    </source>
</evidence>
<accession>A0A517TAR7</accession>
<sequence length="157" mass="16993">MQVAESSSGKNRFFSVAVFFRRCSLCEIIAATIVLTLFGCGPPSDLPPMFPIQGEVTFNDEPLVEGAIIFLPANGIGMKVGAHVKDGIYSTEVPEGIFNVSISAPTDEPTSYIDDGEGNQFPEFGEKIPSEYNAKTSLQVVISPEKKTNHMNFNLEG</sequence>
<reference evidence="1 2" key="1">
    <citation type="submission" date="2019-02" db="EMBL/GenBank/DDBJ databases">
        <title>Deep-cultivation of Planctomycetes and their phenomic and genomic characterization uncovers novel biology.</title>
        <authorList>
            <person name="Wiegand S."/>
            <person name="Jogler M."/>
            <person name="Boedeker C."/>
            <person name="Pinto D."/>
            <person name="Vollmers J."/>
            <person name="Rivas-Marin E."/>
            <person name="Kohn T."/>
            <person name="Peeters S.H."/>
            <person name="Heuer A."/>
            <person name="Rast P."/>
            <person name="Oberbeckmann S."/>
            <person name="Bunk B."/>
            <person name="Jeske O."/>
            <person name="Meyerdierks A."/>
            <person name="Storesund J.E."/>
            <person name="Kallscheuer N."/>
            <person name="Luecker S."/>
            <person name="Lage O.M."/>
            <person name="Pohl T."/>
            <person name="Merkel B.J."/>
            <person name="Hornburger P."/>
            <person name="Mueller R.-W."/>
            <person name="Bruemmer F."/>
            <person name="Labrenz M."/>
            <person name="Spormann A.M."/>
            <person name="Op den Camp H."/>
            <person name="Overmann J."/>
            <person name="Amann R."/>
            <person name="Jetten M.S.M."/>
            <person name="Mascher T."/>
            <person name="Medema M.H."/>
            <person name="Devos D.P."/>
            <person name="Kaster A.-K."/>
            <person name="Ovreas L."/>
            <person name="Rohde M."/>
            <person name="Galperin M.Y."/>
            <person name="Jogler C."/>
        </authorList>
    </citation>
    <scope>NUCLEOTIDE SEQUENCE [LARGE SCALE GENOMIC DNA]</scope>
    <source>
        <strain evidence="1 2">V22</strain>
    </source>
</reference>
<name>A0A517TAR7_9PLAN</name>
<protein>
    <recommendedName>
        <fullName evidence="3">Carboxypeptidase regulatory-like domain-containing protein</fullName>
    </recommendedName>
</protein>
<dbReference type="KEGG" id="chya:V22_27230"/>
<gene>
    <name evidence="1" type="ORF">V22_27230</name>
</gene>
<dbReference type="RefSeq" id="WP_231734021.1">
    <property type="nucleotide sequence ID" value="NZ_CP036316.1"/>
</dbReference>
<dbReference type="EMBL" id="CP036316">
    <property type="protein sequence ID" value="QDT65469.1"/>
    <property type="molecule type" value="Genomic_DNA"/>
</dbReference>
<dbReference type="Proteomes" id="UP000319976">
    <property type="component" value="Chromosome"/>
</dbReference>
<dbReference type="AlphaFoldDB" id="A0A517TAR7"/>
<evidence type="ECO:0000313" key="2">
    <source>
        <dbReference type="Proteomes" id="UP000319976"/>
    </source>
</evidence>
<organism evidence="1 2">
    <name type="scientific">Calycomorphotria hydatis</name>
    <dbReference type="NCBI Taxonomy" id="2528027"/>
    <lineage>
        <taxon>Bacteria</taxon>
        <taxon>Pseudomonadati</taxon>
        <taxon>Planctomycetota</taxon>
        <taxon>Planctomycetia</taxon>
        <taxon>Planctomycetales</taxon>
        <taxon>Planctomycetaceae</taxon>
        <taxon>Calycomorphotria</taxon>
    </lineage>
</organism>